<sequence length="152" mass="16623">MPDESTPTPEGFQAFVRDIMQVPGGAVPPGGVLGMVFRLANDLVIRDLRLIDGSLYTDCVYNLAASYLLKFAQDTTSSTPPGYWAKVREQLGMNSTTPGLIQSSSDNGTSQSWMIPDSLKNLSLADLDAMKNPYGQFYLSIMQQYGSVWGWA</sequence>
<proteinExistence type="predicted"/>
<dbReference type="STRING" id="1539051.AL01_01280"/>
<comment type="caution">
    <text evidence="1">The sequence shown here is derived from an EMBL/GenBank/DDBJ whole genome shotgun (WGS) entry which is preliminary data.</text>
</comment>
<evidence type="ECO:0000313" key="1">
    <source>
        <dbReference type="EMBL" id="OOL19637.1"/>
    </source>
</evidence>
<protein>
    <submittedName>
        <fullName evidence="1">Uncharacterized protein</fullName>
    </submittedName>
</protein>
<accession>A0A1S8GRE9</accession>
<gene>
    <name evidence="1" type="ORF">AL01_01280</name>
</gene>
<dbReference type="Proteomes" id="UP000200980">
    <property type="component" value="Unassembled WGS sequence"/>
</dbReference>
<evidence type="ECO:0000313" key="2">
    <source>
        <dbReference type="Proteomes" id="UP000200980"/>
    </source>
</evidence>
<keyword evidence="2" id="KW-1185">Reference proteome</keyword>
<dbReference type="RefSeq" id="WP_241502643.1">
    <property type="nucleotide sequence ID" value="NZ_JATM01000001.1"/>
</dbReference>
<dbReference type="EMBL" id="JATM01000001">
    <property type="protein sequence ID" value="OOL19637.1"/>
    <property type="molecule type" value="Genomic_DNA"/>
</dbReference>
<dbReference type="AlphaFoldDB" id="A0A1S8GRE9"/>
<name>A0A1S8GRE9_9PROT</name>
<organism evidence="1 2">
    <name type="scientific">Bombella intestini</name>
    <dbReference type="NCBI Taxonomy" id="1539051"/>
    <lineage>
        <taxon>Bacteria</taxon>
        <taxon>Pseudomonadati</taxon>
        <taxon>Pseudomonadota</taxon>
        <taxon>Alphaproteobacteria</taxon>
        <taxon>Acetobacterales</taxon>
        <taxon>Acetobacteraceae</taxon>
        <taxon>Bombella</taxon>
    </lineage>
</organism>
<reference evidence="1 2" key="1">
    <citation type="journal article" date="2016" name="PLoS ONE">
        <title>Whole-Genome Sequence Analysis of Bombella intestini LMG 28161T, a Novel Acetic Acid Bacterium Isolated from the Crop of a Red-Tailed Bumble Bee, Bombus lapidarius.</title>
        <authorList>
            <person name="Li L."/>
            <person name="Illeghems K."/>
            <person name="Van Kerrebroeck S."/>
            <person name="Borremans W."/>
            <person name="Cleenwerck I."/>
            <person name="Smagghe G."/>
            <person name="De Vuyst L."/>
            <person name="Vandamme P."/>
        </authorList>
    </citation>
    <scope>NUCLEOTIDE SEQUENCE [LARGE SCALE GENOMIC DNA]</scope>
    <source>
        <strain evidence="1 2">R-52487</strain>
    </source>
</reference>